<protein>
    <submittedName>
        <fullName evidence="2">Uncharacterized protein</fullName>
    </submittedName>
</protein>
<gene>
    <name evidence="2" type="ORF">Tci_655268</name>
</gene>
<evidence type="ECO:0000313" key="2">
    <source>
        <dbReference type="EMBL" id="GFA83296.1"/>
    </source>
</evidence>
<feature type="compositionally biased region" description="Basic and acidic residues" evidence="1">
    <location>
        <begin position="25"/>
        <end position="47"/>
    </location>
</feature>
<feature type="non-terminal residue" evidence="2">
    <location>
        <position position="130"/>
    </location>
</feature>
<sequence>MDCWSTYFLRIKEFSNDGFQPSSDAGKRVDKDPRQESECKDPEKKDNVNNTNNVNVVGTNRVNAIGANTNNELPFDSNMPALENISTFNFSSNKEDADEEVDMSNMDTTIQVSHTSTARIHKDHPLDQVI</sequence>
<dbReference type="EMBL" id="BKCJ010496628">
    <property type="protein sequence ID" value="GFA83296.1"/>
    <property type="molecule type" value="Genomic_DNA"/>
</dbReference>
<name>A0A699KCE9_TANCI</name>
<organism evidence="2">
    <name type="scientific">Tanacetum cinerariifolium</name>
    <name type="common">Dalmatian daisy</name>
    <name type="synonym">Chrysanthemum cinerariifolium</name>
    <dbReference type="NCBI Taxonomy" id="118510"/>
    <lineage>
        <taxon>Eukaryota</taxon>
        <taxon>Viridiplantae</taxon>
        <taxon>Streptophyta</taxon>
        <taxon>Embryophyta</taxon>
        <taxon>Tracheophyta</taxon>
        <taxon>Spermatophyta</taxon>
        <taxon>Magnoliopsida</taxon>
        <taxon>eudicotyledons</taxon>
        <taxon>Gunneridae</taxon>
        <taxon>Pentapetalae</taxon>
        <taxon>asterids</taxon>
        <taxon>campanulids</taxon>
        <taxon>Asterales</taxon>
        <taxon>Asteraceae</taxon>
        <taxon>Asteroideae</taxon>
        <taxon>Anthemideae</taxon>
        <taxon>Anthemidinae</taxon>
        <taxon>Tanacetum</taxon>
    </lineage>
</organism>
<comment type="caution">
    <text evidence="2">The sequence shown here is derived from an EMBL/GenBank/DDBJ whole genome shotgun (WGS) entry which is preliminary data.</text>
</comment>
<feature type="region of interest" description="Disordered" evidence="1">
    <location>
        <begin position="18"/>
        <end position="54"/>
    </location>
</feature>
<reference evidence="2" key="1">
    <citation type="journal article" date="2019" name="Sci. Rep.">
        <title>Draft genome of Tanacetum cinerariifolium, the natural source of mosquito coil.</title>
        <authorList>
            <person name="Yamashiro T."/>
            <person name="Shiraishi A."/>
            <person name="Satake H."/>
            <person name="Nakayama K."/>
        </authorList>
    </citation>
    <scope>NUCLEOTIDE SEQUENCE</scope>
</reference>
<accession>A0A699KCE9</accession>
<evidence type="ECO:0000256" key="1">
    <source>
        <dbReference type="SAM" id="MobiDB-lite"/>
    </source>
</evidence>
<dbReference type="AlphaFoldDB" id="A0A699KCE9"/>
<proteinExistence type="predicted"/>